<dbReference type="AlphaFoldDB" id="A0A6P7Z690"/>
<dbReference type="PANTHER" id="PTHR33862:SF3">
    <property type="entry name" value="OROFACIAL CLEFT 1 CANDIDATE GENE 1 PROTEIN"/>
    <property type="match status" value="1"/>
</dbReference>
<dbReference type="InterPro" id="IPR031390">
    <property type="entry name" value="OFCC1"/>
</dbReference>
<keyword evidence="1" id="KW-0812">Transmembrane</keyword>
<dbReference type="Proteomes" id="UP000515156">
    <property type="component" value="Chromosome 1"/>
</dbReference>
<dbReference type="RefSeq" id="XP_030070925.1">
    <property type="nucleotide sequence ID" value="XM_030215065.1"/>
</dbReference>
<dbReference type="KEGG" id="muo:115477898"/>
<evidence type="ECO:0000256" key="1">
    <source>
        <dbReference type="SAM" id="Phobius"/>
    </source>
</evidence>
<dbReference type="InParanoid" id="A0A6P7Z690"/>
<name>A0A6P7Z690_9AMPH</name>
<keyword evidence="1" id="KW-1133">Transmembrane helix</keyword>
<organism evidence="2 3">
    <name type="scientific">Microcaecilia unicolor</name>
    <dbReference type="NCBI Taxonomy" id="1415580"/>
    <lineage>
        <taxon>Eukaryota</taxon>
        <taxon>Metazoa</taxon>
        <taxon>Chordata</taxon>
        <taxon>Craniata</taxon>
        <taxon>Vertebrata</taxon>
        <taxon>Euteleostomi</taxon>
        <taxon>Amphibia</taxon>
        <taxon>Gymnophiona</taxon>
        <taxon>Siphonopidae</taxon>
        <taxon>Microcaecilia</taxon>
    </lineage>
</organism>
<dbReference type="OrthoDB" id="347244at2759"/>
<gene>
    <name evidence="3" type="primary">LOC115477898</name>
</gene>
<protein>
    <submittedName>
        <fullName evidence="3">Uncharacterized protein LOC115477898</fullName>
    </submittedName>
</protein>
<evidence type="ECO:0000313" key="2">
    <source>
        <dbReference type="Proteomes" id="UP000515156"/>
    </source>
</evidence>
<proteinExistence type="predicted"/>
<accession>A0A6P7Z690</accession>
<keyword evidence="2" id="KW-1185">Reference proteome</keyword>
<keyword evidence="1" id="KW-0472">Membrane</keyword>
<dbReference type="PANTHER" id="PTHR33862">
    <property type="entry name" value="OROFACIAL CLEFT 1 CANDIDATE GENE 1 PROTEIN"/>
    <property type="match status" value="1"/>
</dbReference>
<evidence type="ECO:0000313" key="3">
    <source>
        <dbReference type="RefSeq" id="XP_030070925.1"/>
    </source>
</evidence>
<feature type="transmembrane region" description="Helical" evidence="1">
    <location>
        <begin position="409"/>
        <end position="434"/>
    </location>
</feature>
<dbReference type="GeneID" id="115477898"/>
<feature type="transmembrane region" description="Helical" evidence="1">
    <location>
        <begin position="354"/>
        <end position="380"/>
    </location>
</feature>
<reference evidence="3" key="1">
    <citation type="submission" date="2025-08" db="UniProtKB">
        <authorList>
            <consortium name="RefSeq"/>
        </authorList>
    </citation>
    <scope>IDENTIFICATION</scope>
</reference>
<sequence>MPYYCWISTVSWPSTPQPIQIQLNCLRGVKDKVPKGRYVLKVSLLSHLGGCALQWSRHKEQQWPGTTLPVNHAGNFYNVEMYFNQDVHTVPLTEKDVKPGMTLLFELFLLHGANTYIDRVVGWGAFPFYDDNFVILEGKFKCPFLRGHYNTKIDRFRKIEDLIQSDVDNWLCNLYFQVGQNDSAEQCLQQKSGQTISFGKQESEEHSESPSYLEELEKHRFSVCCNSVADVKAFRSVFKHTHFVIWAAFSEVGLTHWCAWNFWTTMLHITLIWFVRLYLHYCTQWLFLRAISVPVSKFQFSPHTVELCYQNSLLHTSEELVIVLIGPLALNAVMLLMVLISWSHQTISNSLPSFLSKFIIVLGFWTMLDPLAIFVIDIILGRLSYSADNPVADAAKLYWLFYKTEQSGIPGILITVLLYTVITIISFSLLYFFMLRLHVDSWVMDVCQRIHRKEDQFYVPYDLEISNQELSYIVGKAEQWRGINGERKKRRLRAVLIVRREDCTDERQPICVKDVQKRLNWQRPPMRTDGDERQQHLQRDHDFIENTNDLCLLQAGFHHNYSIVSLLQAFHDTIRSSLDEHHP</sequence>
<feature type="transmembrane region" description="Helical" evidence="1">
    <location>
        <begin position="320"/>
        <end position="342"/>
    </location>
</feature>